<feature type="domain" description="AB hydrolase-1" evidence="3">
    <location>
        <begin position="46"/>
        <end position="284"/>
    </location>
</feature>
<dbReference type="Proteomes" id="UP000321039">
    <property type="component" value="Unassembled WGS sequence"/>
</dbReference>
<dbReference type="Gene3D" id="3.40.50.1820">
    <property type="entry name" value="alpha/beta hydrolase"/>
    <property type="match status" value="1"/>
</dbReference>
<organism evidence="4 5">
    <name type="scientific">Parahaliea maris</name>
    <dbReference type="NCBI Taxonomy" id="2716870"/>
    <lineage>
        <taxon>Bacteria</taxon>
        <taxon>Pseudomonadati</taxon>
        <taxon>Pseudomonadota</taxon>
        <taxon>Gammaproteobacteria</taxon>
        <taxon>Cellvibrionales</taxon>
        <taxon>Halieaceae</taxon>
        <taxon>Parahaliea</taxon>
    </lineage>
</organism>
<keyword evidence="1 4" id="KW-0378">Hydrolase</keyword>
<gene>
    <name evidence="4" type="ORF">FV139_14690</name>
</gene>
<sequence length="303" mass="32852">MQKYLALLFLSLATSVALAADWQYTTVPGGGGVPLNVVTVGDPKNPPILLVHGIGQSHYSFKKQFDSALADDFYLVAFDLRGHGGSGKPWTPEAYQESETWAQDVDAVMKATGIDHPLMLAWSYGTAVAMDYIRQRGDGALAGLILTGGTGGLLPFQQPQADAEKIAEYARLRTLQVSHNPADNYEASDALVDWLTESKIPQSDRKVFQGVGLMLPVYARKAMTSRSLSNVDLVDQISVPARLMLGAKDTSAQVDQAKTLAANKSNFALSIFEDAGHTAFYEDPDRFNAELRAFAQQCFSEGN</sequence>
<dbReference type="Pfam" id="PF00561">
    <property type="entry name" value="Abhydrolase_1"/>
    <property type="match status" value="1"/>
</dbReference>
<dbReference type="InterPro" id="IPR000073">
    <property type="entry name" value="AB_hydrolase_1"/>
</dbReference>
<comment type="caution">
    <text evidence="4">The sequence shown here is derived from an EMBL/GenBank/DDBJ whole genome shotgun (WGS) entry which is preliminary data.</text>
</comment>
<evidence type="ECO:0000256" key="2">
    <source>
        <dbReference type="SAM" id="SignalP"/>
    </source>
</evidence>
<dbReference type="AlphaFoldDB" id="A0A5C8ZWN1"/>
<dbReference type="InterPro" id="IPR000639">
    <property type="entry name" value="Epox_hydrolase-like"/>
</dbReference>
<dbReference type="PANTHER" id="PTHR43798">
    <property type="entry name" value="MONOACYLGLYCEROL LIPASE"/>
    <property type="match status" value="1"/>
</dbReference>
<dbReference type="SUPFAM" id="SSF53474">
    <property type="entry name" value="alpha/beta-Hydrolases"/>
    <property type="match status" value="1"/>
</dbReference>
<protein>
    <submittedName>
        <fullName evidence="4">Alpha/beta hydrolase</fullName>
    </submittedName>
</protein>
<keyword evidence="2" id="KW-0732">Signal</keyword>
<evidence type="ECO:0000313" key="5">
    <source>
        <dbReference type="Proteomes" id="UP000321039"/>
    </source>
</evidence>
<dbReference type="RefSeq" id="WP_148069209.1">
    <property type="nucleotide sequence ID" value="NZ_VRZA01000005.1"/>
</dbReference>
<feature type="signal peptide" evidence="2">
    <location>
        <begin position="1"/>
        <end position="19"/>
    </location>
</feature>
<dbReference type="InterPro" id="IPR050266">
    <property type="entry name" value="AB_hydrolase_sf"/>
</dbReference>
<dbReference type="PANTHER" id="PTHR43798:SF31">
    <property type="entry name" value="AB HYDROLASE SUPERFAMILY PROTEIN YCLE"/>
    <property type="match status" value="1"/>
</dbReference>
<dbReference type="GO" id="GO:0016020">
    <property type="term" value="C:membrane"/>
    <property type="evidence" value="ECO:0007669"/>
    <property type="project" value="TreeGrafter"/>
</dbReference>
<reference evidence="4 5" key="1">
    <citation type="submission" date="2019-08" db="EMBL/GenBank/DDBJ databases">
        <title>Parahaliea maris sp. nov., isolated from the surface seawater.</title>
        <authorList>
            <person name="Liu Y."/>
        </authorList>
    </citation>
    <scope>NUCLEOTIDE SEQUENCE [LARGE SCALE GENOMIC DNA]</scope>
    <source>
        <strain evidence="4 5">HSLHS9</strain>
    </source>
</reference>
<evidence type="ECO:0000256" key="1">
    <source>
        <dbReference type="ARBA" id="ARBA00022801"/>
    </source>
</evidence>
<proteinExistence type="predicted"/>
<evidence type="ECO:0000313" key="4">
    <source>
        <dbReference type="EMBL" id="TXS91970.1"/>
    </source>
</evidence>
<evidence type="ECO:0000259" key="3">
    <source>
        <dbReference type="Pfam" id="PF00561"/>
    </source>
</evidence>
<feature type="chain" id="PRO_5022951050" evidence="2">
    <location>
        <begin position="20"/>
        <end position="303"/>
    </location>
</feature>
<name>A0A5C8ZWN1_9GAMM</name>
<accession>A0A5C8ZWN1</accession>
<keyword evidence="5" id="KW-1185">Reference proteome</keyword>
<dbReference type="InterPro" id="IPR029058">
    <property type="entry name" value="AB_hydrolase_fold"/>
</dbReference>
<dbReference type="EMBL" id="VRZA01000005">
    <property type="protein sequence ID" value="TXS91970.1"/>
    <property type="molecule type" value="Genomic_DNA"/>
</dbReference>
<dbReference type="GO" id="GO:0016787">
    <property type="term" value="F:hydrolase activity"/>
    <property type="evidence" value="ECO:0007669"/>
    <property type="project" value="UniProtKB-KW"/>
</dbReference>
<dbReference type="PRINTS" id="PR00412">
    <property type="entry name" value="EPOXHYDRLASE"/>
</dbReference>